<protein>
    <recommendedName>
        <fullName evidence="9">BioF2-like acetyltransferase domain-containing protein</fullName>
    </recommendedName>
</protein>
<dbReference type="SUPFAM" id="SSF55729">
    <property type="entry name" value="Acyl-CoA N-acyltransferases (Nat)"/>
    <property type="match status" value="1"/>
</dbReference>
<dbReference type="KEGG" id="amr:AM1_5678"/>
<dbReference type="HOGENOM" id="CLU_055609_0_0_3"/>
<comment type="similarity">
    <text evidence="1">Belongs to the FemABX family.</text>
</comment>
<keyword evidence="3" id="KW-0133">Cell shape</keyword>
<dbReference type="EMBL" id="CP000828">
    <property type="protein sequence ID" value="ABW30625.1"/>
    <property type="molecule type" value="Genomic_DNA"/>
</dbReference>
<evidence type="ECO:0000313" key="8">
    <source>
        <dbReference type="Proteomes" id="UP000000268"/>
    </source>
</evidence>
<dbReference type="STRING" id="329726.AM1_5678"/>
<keyword evidence="5" id="KW-0012">Acyltransferase</keyword>
<evidence type="ECO:0000256" key="4">
    <source>
        <dbReference type="ARBA" id="ARBA00022984"/>
    </source>
</evidence>
<keyword evidence="4" id="KW-0573">Peptidoglycan synthesis</keyword>
<sequence>MDVKIINTENDLWLKVLSNLQHDIYHLPGYIALEAKRYNAIPKAILITDERKIFFLPYLLRQFNDLSLQGNEVGPILDIISPYGYPGILLSKDAYSSPEFVNLAIEKLKISIFEQGACSAFFRLHPILNNFVSDSQPESFVENGTTVSVDLKLSEEEIWGHTRKGHKSTINKCKRLGMQARMVPVLEYLEVLSNIQEETNERVGASQSYYDFNYDYFLNMFNAFGEKLHICIVELDDRILCAGLYSECCGIVQSIFGGTKNNYINLSPSTLETDYARYWAKKRGNSYLHLGGGVGGRKDSVYTFKSGFSKQKHSFVTLRLISDQPVYDRLVRLRAKSIGIETDKLLRLNFFPAYRYCYQPNLSS</sequence>
<dbReference type="Proteomes" id="UP000000268">
    <property type="component" value="Chromosome"/>
</dbReference>
<dbReference type="OrthoDB" id="9785911at2"/>
<dbReference type="Gene3D" id="3.40.630.30">
    <property type="match status" value="1"/>
</dbReference>
<evidence type="ECO:0000256" key="6">
    <source>
        <dbReference type="ARBA" id="ARBA00023316"/>
    </source>
</evidence>
<keyword evidence="2" id="KW-0808">Transferase</keyword>
<accession>B0CG72</accession>
<keyword evidence="8" id="KW-1185">Reference proteome</keyword>
<dbReference type="eggNOG" id="COG2348">
    <property type="taxonomic scope" value="Bacteria"/>
</dbReference>
<evidence type="ECO:0008006" key="9">
    <source>
        <dbReference type="Google" id="ProtNLM"/>
    </source>
</evidence>
<dbReference type="PANTHER" id="PTHR36174:SF1">
    <property type="entry name" value="LIPID II:GLYCINE GLYCYLTRANSFERASE"/>
    <property type="match status" value="1"/>
</dbReference>
<gene>
    <name evidence="7" type="ordered locus">AM1_5678</name>
</gene>
<proteinExistence type="inferred from homology"/>
<dbReference type="InterPro" id="IPR003447">
    <property type="entry name" value="FEMABX"/>
</dbReference>
<dbReference type="AlphaFoldDB" id="B0CG72"/>
<organism evidence="7 8">
    <name type="scientific">Acaryochloris marina (strain MBIC 11017)</name>
    <dbReference type="NCBI Taxonomy" id="329726"/>
    <lineage>
        <taxon>Bacteria</taxon>
        <taxon>Bacillati</taxon>
        <taxon>Cyanobacteriota</taxon>
        <taxon>Cyanophyceae</taxon>
        <taxon>Acaryochloridales</taxon>
        <taxon>Acaryochloridaceae</taxon>
        <taxon>Acaryochloris</taxon>
    </lineage>
</organism>
<reference evidence="7 8" key="1">
    <citation type="journal article" date="2008" name="Proc. Natl. Acad. Sci. U.S.A.">
        <title>Niche adaptation and genome expansion in the chlorophyll d-producing cyanobacterium Acaryochloris marina.</title>
        <authorList>
            <person name="Swingley W.D."/>
            <person name="Chen M."/>
            <person name="Cheung P.C."/>
            <person name="Conrad A.L."/>
            <person name="Dejesa L.C."/>
            <person name="Hao J."/>
            <person name="Honchak B.M."/>
            <person name="Karbach L.E."/>
            <person name="Kurdoglu A."/>
            <person name="Lahiri S."/>
            <person name="Mastrian S.D."/>
            <person name="Miyashita H."/>
            <person name="Page L."/>
            <person name="Ramakrishna P."/>
            <person name="Satoh S."/>
            <person name="Sattley W.M."/>
            <person name="Shimada Y."/>
            <person name="Taylor H.L."/>
            <person name="Tomo T."/>
            <person name="Tsuchiya T."/>
            <person name="Wang Z.T."/>
            <person name="Raymond J."/>
            <person name="Mimuro M."/>
            <person name="Blankenship R.E."/>
            <person name="Touchman J.W."/>
        </authorList>
    </citation>
    <scope>NUCLEOTIDE SEQUENCE [LARGE SCALE GENOMIC DNA]</scope>
    <source>
        <strain evidence="8">MBIC 11017</strain>
    </source>
</reference>
<dbReference type="GO" id="GO:0008360">
    <property type="term" value="P:regulation of cell shape"/>
    <property type="evidence" value="ECO:0007669"/>
    <property type="project" value="UniProtKB-KW"/>
</dbReference>
<dbReference type="GO" id="GO:0016755">
    <property type="term" value="F:aminoacyltransferase activity"/>
    <property type="evidence" value="ECO:0007669"/>
    <property type="project" value="InterPro"/>
</dbReference>
<name>B0CG72_ACAM1</name>
<dbReference type="RefSeq" id="WP_012165843.1">
    <property type="nucleotide sequence ID" value="NC_009925.1"/>
</dbReference>
<dbReference type="InterPro" id="IPR016181">
    <property type="entry name" value="Acyl_CoA_acyltransferase"/>
</dbReference>
<dbReference type="Pfam" id="PF02388">
    <property type="entry name" value="FemAB"/>
    <property type="match status" value="1"/>
</dbReference>
<keyword evidence="6" id="KW-0961">Cell wall biogenesis/degradation</keyword>
<evidence type="ECO:0000313" key="7">
    <source>
        <dbReference type="EMBL" id="ABW30625.1"/>
    </source>
</evidence>
<evidence type="ECO:0000256" key="2">
    <source>
        <dbReference type="ARBA" id="ARBA00022679"/>
    </source>
</evidence>
<dbReference type="GO" id="GO:0071555">
    <property type="term" value="P:cell wall organization"/>
    <property type="evidence" value="ECO:0007669"/>
    <property type="project" value="UniProtKB-KW"/>
</dbReference>
<dbReference type="PANTHER" id="PTHR36174">
    <property type="entry name" value="LIPID II:GLYCINE GLYCYLTRANSFERASE"/>
    <property type="match status" value="1"/>
</dbReference>
<evidence type="ECO:0000256" key="5">
    <source>
        <dbReference type="ARBA" id="ARBA00023315"/>
    </source>
</evidence>
<evidence type="ECO:0000256" key="1">
    <source>
        <dbReference type="ARBA" id="ARBA00009943"/>
    </source>
</evidence>
<evidence type="ECO:0000256" key="3">
    <source>
        <dbReference type="ARBA" id="ARBA00022960"/>
    </source>
</evidence>
<dbReference type="InterPro" id="IPR050644">
    <property type="entry name" value="PG_Glycine_Bridge_Synth"/>
</dbReference>
<dbReference type="GO" id="GO:0009252">
    <property type="term" value="P:peptidoglycan biosynthetic process"/>
    <property type="evidence" value="ECO:0007669"/>
    <property type="project" value="UniProtKB-KW"/>
</dbReference>